<keyword evidence="2" id="KW-0548">Nucleotidyltransferase</keyword>
<comment type="caution">
    <text evidence="5">The sequence shown here is derived from an EMBL/GenBank/DDBJ whole genome shotgun (WGS) entry which is preliminary data.</text>
</comment>
<evidence type="ECO:0000256" key="1">
    <source>
        <dbReference type="ARBA" id="ARBA00022679"/>
    </source>
</evidence>
<dbReference type="InterPro" id="IPR017557">
    <property type="entry name" value="Holo-ACP_synthase"/>
</dbReference>
<keyword evidence="1 5" id="KW-0808">Transferase</keyword>
<accession>A0A0W0WXL9</accession>
<evidence type="ECO:0000313" key="5">
    <source>
        <dbReference type="EMBL" id="KTD37061.1"/>
    </source>
</evidence>
<dbReference type="Pfam" id="PF10620">
    <property type="entry name" value="MdcG"/>
    <property type="match status" value="1"/>
</dbReference>
<feature type="domain" description="Phosphoribosyl-dephospho-CoA transferase MdcG N-terminal" evidence="4">
    <location>
        <begin position="5"/>
        <end position="80"/>
    </location>
</feature>
<evidence type="ECO:0000259" key="3">
    <source>
        <dbReference type="Pfam" id="PF10620"/>
    </source>
</evidence>
<proteinExistence type="predicted"/>
<evidence type="ECO:0000256" key="2">
    <source>
        <dbReference type="ARBA" id="ARBA00022695"/>
    </source>
</evidence>
<dbReference type="PATRIC" id="fig|29423.5.peg.2306"/>
<protein>
    <submittedName>
        <fullName evidence="5">Nucleotidyltransferase</fullName>
    </submittedName>
</protein>
<dbReference type="AlphaFoldDB" id="A0A0W0WXL9"/>
<dbReference type="InterPro" id="IPR049180">
    <property type="entry name" value="MdcG_C"/>
</dbReference>
<dbReference type="Proteomes" id="UP000054858">
    <property type="component" value="Unassembled WGS sequence"/>
</dbReference>
<dbReference type="InterPro" id="IPR048903">
    <property type="entry name" value="MdcG_N"/>
</dbReference>
<name>A0A0W0WXL9_9GAMM</name>
<dbReference type="GO" id="GO:0016779">
    <property type="term" value="F:nucleotidyltransferase activity"/>
    <property type="evidence" value="ECO:0007669"/>
    <property type="project" value="UniProtKB-KW"/>
</dbReference>
<evidence type="ECO:0000259" key="4">
    <source>
        <dbReference type="Pfam" id="PF20866"/>
    </source>
</evidence>
<dbReference type="NCBIfam" id="TIGR03135">
    <property type="entry name" value="malonate_mdcG"/>
    <property type="match status" value="1"/>
</dbReference>
<organism evidence="5 6">
    <name type="scientific">Legionella oakridgensis</name>
    <dbReference type="NCBI Taxonomy" id="29423"/>
    <lineage>
        <taxon>Bacteria</taxon>
        <taxon>Pseudomonadati</taxon>
        <taxon>Pseudomonadota</taxon>
        <taxon>Gammaproteobacteria</taxon>
        <taxon>Legionellales</taxon>
        <taxon>Legionellaceae</taxon>
        <taxon>Legionella</taxon>
    </lineage>
</organism>
<gene>
    <name evidence="5" type="primary">mdcG</name>
    <name evidence="5" type="ORF">Loak_2197</name>
</gene>
<sequence>MIHLRHHLCYLKNSAILLDGKETTFFEQWVARGFPLICTRQPNQLSPAQIQLAIPYVDCMTQRKYRFSFKIAKKDIATIVELPTIEEVFPNRLFKQISAIQVFGSYCWQYLTGHPYVHSASDLDLLISYEQQSLQELSDCLAYLKALLKIQHMDGEVRFKQFGDCALLELLDRKTHDILFKTWQDVTLVSRDVLYANFPTLSA</sequence>
<dbReference type="EMBL" id="LNYP01000031">
    <property type="protein sequence ID" value="KTD37061.1"/>
    <property type="molecule type" value="Genomic_DNA"/>
</dbReference>
<evidence type="ECO:0000313" key="6">
    <source>
        <dbReference type="Proteomes" id="UP000054858"/>
    </source>
</evidence>
<dbReference type="RefSeq" id="WP_025386071.1">
    <property type="nucleotide sequence ID" value="NZ_LCUA01000001.1"/>
</dbReference>
<dbReference type="Pfam" id="PF20866">
    <property type="entry name" value="MdcG_N"/>
    <property type="match status" value="1"/>
</dbReference>
<feature type="domain" description="Phosphoribosyl-dephospho-CoA transferase MdcG C-terminal" evidence="3">
    <location>
        <begin position="99"/>
        <end position="191"/>
    </location>
</feature>
<reference evidence="5 6" key="1">
    <citation type="submission" date="2015-11" db="EMBL/GenBank/DDBJ databases">
        <title>Genomic analysis of 38 Legionella species identifies large and diverse effector repertoires.</title>
        <authorList>
            <person name="Burstein D."/>
            <person name="Amaro F."/>
            <person name="Zusman T."/>
            <person name="Lifshitz Z."/>
            <person name="Cohen O."/>
            <person name="Gilbert J.A."/>
            <person name="Pupko T."/>
            <person name="Shuman H.A."/>
            <person name="Segal G."/>
        </authorList>
    </citation>
    <scope>NUCLEOTIDE SEQUENCE [LARGE SCALE GENOMIC DNA]</scope>
    <source>
        <strain evidence="5 6">Oak Ridge-10</strain>
    </source>
</reference>